<dbReference type="InterPro" id="IPR036291">
    <property type="entry name" value="NAD(P)-bd_dom_sf"/>
</dbReference>
<dbReference type="SUPFAM" id="SSF51735">
    <property type="entry name" value="NAD(P)-binding Rossmann-fold domains"/>
    <property type="match status" value="1"/>
</dbReference>
<proteinExistence type="predicted"/>
<keyword evidence="2" id="KW-1185">Reference proteome</keyword>
<gene>
    <name evidence="1" type="ORF">KQ929_05205</name>
</gene>
<sequence length="359" mass="39655">MNVGFIGLGAVVETAYLPALRQTGANCYGFDLRPDRQPEGIIRCPMLSTLLDSPLETLFITTSSLHHLEVLEQALASPIPRIVVEKPIIATLAQATRLNGLLNDPRVARRVLALDHWMARTGALQLALGQPDPRWQPLGEARPMRAISGVADIVKIEGFLLEPSGFNEAGEPVALNFATGEPDPRMLHHPDGVILDIGTHVLAMMRETVCHLGGNNEMALQVISARDRLGRDIERGDLRTAEGEAHLEGHLSGIPVAVWLNKYAGPQGGQKGLRLHLRDGRIISHDRRGQQDVLTLTEGEHLQRWARTGTLYEHCLAEQILGEASLFSRAPDEVRHITRRRLDEVTLLLNLQQRLRGPH</sequence>
<evidence type="ECO:0000313" key="2">
    <source>
        <dbReference type="Proteomes" id="UP000683497"/>
    </source>
</evidence>
<dbReference type="RefSeq" id="WP_207292202.1">
    <property type="nucleotide sequence ID" value="NZ_CP071383.1"/>
</dbReference>
<accession>A0ABX8JWH9</accession>
<name>A0ABX8JWH9_9ENTR</name>
<dbReference type="Proteomes" id="UP000683497">
    <property type="component" value="Chromosome"/>
</dbReference>
<organism evidence="1 2">
    <name type="scientific">Leclercia pneumoniae</name>
    <dbReference type="NCBI Taxonomy" id="2815358"/>
    <lineage>
        <taxon>Bacteria</taxon>
        <taxon>Pseudomonadati</taxon>
        <taxon>Pseudomonadota</taxon>
        <taxon>Gammaproteobacteria</taxon>
        <taxon>Enterobacterales</taxon>
        <taxon>Enterobacteriaceae</taxon>
        <taxon>Leclercia</taxon>
    </lineage>
</organism>
<evidence type="ECO:0000313" key="1">
    <source>
        <dbReference type="EMBL" id="QWW80640.1"/>
    </source>
</evidence>
<protein>
    <submittedName>
        <fullName evidence="1">Oxidoreductase</fullName>
    </submittedName>
</protein>
<reference evidence="1 2" key="1">
    <citation type="submission" date="2021-06" db="EMBL/GenBank/DDBJ databases">
        <title>Leclercia pneumoniae sp. nov.</title>
        <authorList>
            <person name="Hoenemann M."/>
            <person name="Viehweger A."/>
            <person name="Dietze N."/>
        </authorList>
    </citation>
    <scope>NUCLEOTIDE SEQUENCE [LARGE SCALE GENOMIC DNA]</scope>
    <source>
        <strain evidence="2">49125</strain>
    </source>
</reference>
<dbReference type="Gene3D" id="3.40.50.720">
    <property type="entry name" value="NAD(P)-binding Rossmann-like Domain"/>
    <property type="match status" value="1"/>
</dbReference>
<dbReference type="EMBL" id="CP076838">
    <property type="protein sequence ID" value="QWW80640.1"/>
    <property type="molecule type" value="Genomic_DNA"/>
</dbReference>